<dbReference type="PANTHER" id="PTHR12526:SF638">
    <property type="entry name" value="SPORE COAT PROTEIN SA"/>
    <property type="match status" value="1"/>
</dbReference>
<gene>
    <name evidence="2" type="ORF">MNBD_NITROSPINAE04-1061</name>
</gene>
<dbReference type="EMBL" id="UOGA01000165">
    <property type="protein sequence ID" value="VAX19836.1"/>
    <property type="molecule type" value="Genomic_DNA"/>
</dbReference>
<dbReference type="CDD" id="cd03807">
    <property type="entry name" value="GT4_WbnK-like"/>
    <property type="match status" value="1"/>
</dbReference>
<dbReference type="InterPro" id="IPR028098">
    <property type="entry name" value="Glyco_trans_4-like_N"/>
</dbReference>
<organism evidence="2">
    <name type="scientific">hydrothermal vent metagenome</name>
    <dbReference type="NCBI Taxonomy" id="652676"/>
    <lineage>
        <taxon>unclassified sequences</taxon>
        <taxon>metagenomes</taxon>
        <taxon>ecological metagenomes</taxon>
    </lineage>
</organism>
<reference evidence="2" key="1">
    <citation type="submission" date="2018-06" db="EMBL/GenBank/DDBJ databases">
        <authorList>
            <person name="Zhirakovskaya E."/>
        </authorList>
    </citation>
    <scope>NUCLEOTIDE SEQUENCE</scope>
</reference>
<name>A0A3B1BNA1_9ZZZZ</name>
<dbReference type="PANTHER" id="PTHR12526">
    <property type="entry name" value="GLYCOSYLTRANSFERASE"/>
    <property type="match status" value="1"/>
</dbReference>
<dbReference type="GO" id="GO:0016757">
    <property type="term" value="F:glycosyltransferase activity"/>
    <property type="evidence" value="ECO:0007669"/>
    <property type="project" value="TreeGrafter"/>
</dbReference>
<feature type="domain" description="Glycosyltransferase subfamily 4-like N-terminal" evidence="1">
    <location>
        <begin position="13"/>
        <end position="176"/>
    </location>
</feature>
<dbReference type="AlphaFoldDB" id="A0A3B1BNA1"/>
<evidence type="ECO:0000313" key="2">
    <source>
        <dbReference type="EMBL" id="VAX19836.1"/>
    </source>
</evidence>
<proteinExistence type="predicted"/>
<keyword evidence="2" id="KW-0808">Transferase</keyword>
<dbReference type="Pfam" id="PF13692">
    <property type="entry name" value="Glyco_trans_1_4"/>
    <property type="match status" value="1"/>
</dbReference>
<dbReference type="Gene3D" id="3.40.50.2000">
    <property type="entry name" value="Glycogen Phosphorylase B"/>
    <property type="match status" value="2"/>
</dbReference>
<protein>
    <submittedName>
        <fullName evidence="2">Glycosyl transferase, group 1</fullName>
    </submittedName>
</protein>
<accession>A0A3B1BNA1</accession>
<evidence type="ECO:0000259" key="1">
    <source>
        <dbReference type="Pfam" id="PF13439"/>
    </source>
</evidence>
<dbReference type="SUPFAM" id="SSF53756">
    <property type="entry name" value="UDP-Glycosyltransferase/glycogen phosphorylase"/>
    <property type="match status" value="1"/>
</dbReference>
<dbReference type="Pfam" id="PF13439">
    <property type="entry name" value="Glyco_transf_4"/>
    <property type="match status" value="1"/>
</dbReference>
<sequence length="374" mass="41386">MIKVVHLITSLSIGGAEMTLYKLLSQFDRSRFSHSVICLTGAGAIGNEIETLGVPVHYLNMRRGSLGVGGVFSLTRLLRNERPQVMLTWLYHADLLGLISSKLSRVPAVAWNIRCGYMDMSKYSNITSMVVKALARLSPYPNVVVANSKAGVDEHKKLGYHPKRWEVIPNGFDTDKFRPDKTKREKLAKELNLSENNFLIGMIGRYDAMKDHATFLKAAALLSKTEDNVRFILAGPLVDNNNQELVELVKSLGLDKRVYLLGARDDVADIMAALDIHALPSYGEGFPNVLAEAMACGAFCVSTDVGDAAIILGDAGFVVPPKNPEAMADALLEAMNMEPQKRDHMLLESRRRIVEHYSLQVAADRYQELLLELS</sequence>